<evidence type="ECO:0000256" key="2">
    <source>
        <dbReference type="ARBA" id="ARBA00005748"/>
    </source>
</evidence>
<evidence type="ECO:0000256" key="7">
    <source>
        <dbReference type="ARBA" id="ARBA00023136"/>
    </source>
</evidence>
<keyword evidence="4" id="KW-0732">Signal</keyword>
<dbReference type="Proteomes" id="UP000631114">
    <property type="component" value="Unassembled WGS sequence"/>
</dbReference>
<evidence type="ECO:0000256" key="10">
    <source>
        <dbReference type="SAM" id="MobiDB-lite"/>
    </source>
</evidence>
<name>A0A835LXN5_9MAGN</name>
<dbReference type="OrthoDB" id="428734at2759"/>
<dbReference type="PANTHER" id="PTHR31587:SF3">
    <property type="entry name" value="EXPRESSED PROTEIN"/>
    <property type="match status" value="1"/>
</dbReference>
<keyword evidence="8" id="KW-0539">Nucleus</keyword>
<gene>
    <name evidence="13" type="ORF">IFM89_038002</name>
</gene>
<evidence type="ECO:0000256" key="11">
    <source>
        <dbReference type="SAM" id="Phobius"/>
    </source>
</evidence>
<proteinExistence type="inferred from homology"/>
<dbReference type="InterPro" id="IPR019358">
    <property type="entry name" value="NEMP_fam"/>
</dbReference>
<reference evidence="13 14" key="1">
    <citation type="submission" date="2020-10" db="EMBL/GenBank/DDBJ databases">
        <title>The Coptis chinensis genome and diversification of protoberbering-type alkaloids.</title>
        <authorList>
            <person name="Wang B."/>
            <person name="Shu S."/>
            <person name="Song C."/>
            <person name="Liu Y."/>
        </authorList>
    </citation>
    <scope>NUCLEOTIDE SEQUENCE [LARGE SCALE GENOMIC DNA]</scope>
    <source>
        <strain evidence="13">HL-2020</strain>
        <tissue evidence="13">Leaf</tissue>
    </source>
</reference>
<dbReference type="EMBL" id="JADFTS010000004">
    <property type="protein sequence ID" value="KAF9612083.1"/>
    <property type="molecule type" value="Genomic_DNA"/>
</dbReference>
<keyword evidence="7 11" id="KW-0472">Membrane</keyword>
<feature type="compositionally biased region" description="Polar residues" evidence="10">
    <location>
        <begin position="74"/>
        <end position="96"/>
    </location>
</feature>
<dbReference type="SUPFAM" id="SSF56219">
    <property type="entry name" value="DNase I-like"/>
    <property type="match status" value="1"/>
</dbReference>
<evidence type="ECO:0000259" key="12">
    <source>
        <dbReference type="Pfam" id="PF21467"/>
    </source>
</evidence>
<feature type="region of interest" description="Disordered" evidence="10">
    <location>
        <begin position="70"/>
        <end position="96"/>
    </location>
</feature>
<evidence type="ECO:0000256" key="9">
    <source>
        <dbReference type="ARBA" id="ARBA00023295"/>
    </source>
</evidence>
<dbReference type="GO" id="GO:0005637">
    <property type="term" value="C:nuclear inner membrane"/>
    <property type="evidence" value="ECO:0007669"/>
    <property type="project" value="UniProtKB-SubCell"/>
</dbReference>
<dbReference type="GO" id="GO:0016798">
    <property type="term" value="F:hydrolase activity, acting on glycosyl bonds"/>
    <property type="evidence" value="ECO:0007669"/>
    <property type="project" value="UniProtKB-KW"/>
</dbReference>
<evidence type="ECO:0000313" key="14">
    <source>
        <dbReference type="Proteomes" id="UP000631114"/>
    </source>
</evidence>
<dbReference type="PANTHER" id="PTHR31587">
    <property type="entry name" value="TRANSMEMBRANE PROTEIN (DUF2215)"/>
    <property type="match status" value="1"/>
</dbReference>
<evidence type="ECO:0000256" key="4">
    <source>
        <dbReference type="ARBA" id="ARBA00022729"/>
    </source>
</evidence>
<protein>
    <recommendedName>
        <fullName evidence="12">Beta-galactosidase galactose-binding domain-containing protein</fullName>
    </recommendedName>
</protein>
<evidence type="ECO:0000256" key="6">
    <source>
        <dbReference type="ARBA" id="ARBA00022989"/>
    </source>
</evidence>
<comment type="caution">
    <text evidence="13">The sequence shown here is derived from an EMBL/GenBank/DDBJ whole genome shotgun (WGS) entry which is preliminary data.</text>
</comment>
<comment type="similarity">
    <text evidence="2">Belongs to the NEMP family.</text>
</comment>
<evidence type="ECO:0000256" key="1">
    <source>
        <dbReference type="ARBA" id="ARBA00004575"/>
    </source>
</evidence>
<keyword evidence="5" id="KW-0378">Hydrolase</keyword>
<feature type="transmembrane region" description="Helical" evidence="11">
    <location>
        <begin position="302"/>
        <end position="321"/>
    </location>
</feature>
<keyword evidence="3 11" id="KW-0812">Transmembrane</keyword>
<evidence type="ECO:0000256" key="8">
    <source>
        <dbReference type="ARBA" id="ARBA00023242"/>
    </source>
</evidence>
<dbReference type="AlphaFoldDB" id="A0A835LXN5"/>
<evidence type="ECO:0000256" key="5">
    <source>
        <dbReference type="ARBA" id="ARBA00022801"/>
    </source>
</evidence>
<evidence type="ECO:0000256" key="3">
    <source>
        <dbReference type="ARBA" id="ARBA00022692"/>
    </source>
</evidence>
<dbReference type="Pfam" id="PF21467">
    <property type="entry name" value="BetaGal_gal-bd"/>
    <property type="match status" value="1"/>
</dbReference>
<dbReference type="InterPro" id="IPR036691">
    <property type="entry name" value="Endo/exonu/phosph_ase_sf"/>
</dbReference>
<feature type="domain" description="Beta-galactosidase galactose-binding" evidence="12">
    <location>
        <begin position="391"/>
        <end position="424"/>
    </location>
</feature>
<keyword evidence="6 11" id="KW-1133">Transmembrane helix</keyword>
<dbReference type="Pfam" id="PF10225">
    <property type="entry name" value="NEMP"/>
    <property type="match status" value="1"/>
</dbReference>
<accession>A0A835LXN5</accession>
<dbReference type="Gene3D" id="3.60.10.10">
    <property type="entry name" value="Endonuclease/exonuclease/phosphatase"/>
    <property type="match status" value="1"/>
</dbReference>
<feature type="transmembrane region" description="Helical" evidence="11">
    <location>
        <begin position="278"/>
        <end position="296"/>
    </location>
</feature>
<keyword evidence="9" id="KW-0326">Glycosidase</keyword>
<dbReference type="InterPro" id="IPR048913">
    <property type="entry name" value="BetaGal_gal-bd"/>
</dbReference>
<evidence type="ECO:0000313" key="13">
    <source>
        <dbReference type="EMBL" id="KAF9612083.1"/>
    </source>
</evidence>
<comment type="subcellular location">
    <subcellularLocation>
        <location evidence="1">Nucleus inner membrane</location>
        <topology evidence="1">Multi-pass membrane protein</topology>
        <orientation evidence="1">Nucleoplasmic side</orientation>
    </subcellularLocation>
</comment>
<organism evidence="13 14">
    <name type="scientific">Coptis chinensis</name>
    <dbReference type="NCBI Taxonomy" id="261450"/>
    <lineage>
        <taxon>Eukaryota</taxon>
        <taxon>Viridiplantae</taxon>
        <taxon>Streptophyta</taxon>
        <taxon>Embryophyta</taxon>
        <taxon>Tracheophyta</taxon>
        <taxon>Spermatophyta</taxon>
        <taxon>Magnoliopsida</taxon>
        <taxon>Ranunculales</taxon>
        <taxon>Ranunculaceae</taxon>
        <taxon>Coptidoideae</taxon>
        <taxon>Coptis</taxon>
    </lineage>
</organism>
<keyword evidence="14" id="KW-1185">Reference proteome</keyword>
<sequence>MHDFKKNRYRIQSDPKVAICSVHPSEQATLQCLGCVKAKIHVAKSYHCSPRGRAFGCFNTYGSGASNASLSGSTPSIGHNTSLSDGSTPSYPATVTERSGGETWFEVGRLKTYTPIANDIGHVPKFECVSFDAEKKLHVGHANTILTSHVIPPPTPCPSYCPSWAYRRQNLLREIVGYRADILCLQEDNVALIAVLEAKFSNHGADTPGKRQLLCVELCFFLRIHNGTWDLLREAFHLTQAAPIFLRSSLCFTPKHDSHVTPHFEYVIMRFADLFQKWCLYCLVFGILSMLFAHILSDWVPFYYSSSMAVGVLLVVLFLLFQNIEIHFEDWNIGILGHVVLHGVDQGRRDLTWQKWSYQVGLKGEAVNLVSKWDFISGMDAWVISYEKAATTYMSYCSAPNGEGPLALDMGFIGKGQVWINGHKVFNNASCYLLFKIMVQKLLLW</sequence>